<dbReference type="AlphaFoldDB" id="A0A6S6TG81"/>
<protein>
    <recommendedName>
        <fullName evidence="2">Lipoprotein</fullName>
    </recommendedName>
</protein>
<organism evidence="1">
    <name type="scientific">uncultured Thiotrichaceae bacterium</name>
    <dbReference type="NCBI Taxonomy" id="298394"/>
    <lineage>
        <taxon>Bacteria</taxon>
        <taxon>Pseudomonadati</taxon>
        <taxon>Pseudomonadota</taxon>
        <taxon>Gammaproteobacteria</taxon>
        <taxon>Thiotrichales</taxon>
        <taxon>Thiotrichaceae</taxon>
        <taxon>environmental samples</taxon>
    </lineage>
</organism>
<proteinExistence type="predicted"/>
<dbReference type="PROSITE" id="PS51257">
    <property type="entry name" value="PROKAR_LIPOPROTEIN"/>
    <property type="match status" value="1"/>
</dbReference>
<gene>
    <name evidence="1" type="ORF">HELGO_WM35557</name>
</gene>
<accession>A0A6S6TG81</accession>
<sequence>MKSITFFLLFFMAGCLGDYKNDMGNGYTFARTNTDNHSIINEGQSIIVTTNITRYVFNGDWIIGYRKFSKNSDDPSSKQPEGYFVLKTSNGGLSLGIDENDMKAFILDKELNSQKFQICVMRNCNPVDSALEIFQ</sequence>
<name>A0A6S6TG81_9GAMM</name>
<reference evidence="1" key="1">
    <citation type="submission" date="2020-01" db="EMBL/GenBank/DDBJ databases">
        <authorList>
            <person name="Meier V. D."/>
            <person name="Meier V D."/>
        </authorList>
    </citation>
    <scope>NUCLEOTIDE SEQUENCE</scope>
    <source>
        <strain evidence="1">HLG_WM_MAG_09</strain>
    </source>
</reference>
<evidence type="ECO:0008006" key="2">
    <source>
        <dbReference type="Google" id="ProtNLM"/>
    </source>
</evidence>
<evidence type="ECO:0000313" key="1">
    <source>
        <dbReference type="EMBL" id="CAA6814352.1"/>
    </source>
</evidence>
<dbReference type="EMBL" id="CACVAT010000230">
    <property type="protein sequence ID" value="CAA6814352.1"/>
    <property type="molecule type" value="Genomic_DNA"/>
</dbReference>